<dbReference type="InterPro" id="IPR055931">
    <property type="entry name" value="DUF7509"/>
</dbReference>
<dbReference type="Proteomes" id="UP000069906">
    <property type="component" value="Plasmid pHSR2-01"/>
</dbReference>
<reference evidence="3 4" key="3">
    <citation type="journal article" date="2016" name="Stand. Genomic Sci.">
        <title>Complete genome sequence of 'Halanaeroarchaeum sulfurireducens' M27-SA2, a sulfur-reducing and acetate-oxidizing haloarchaeon from the deep-sea hypersaline anoxic lake Medee.</title>
        <authorList>
            <person name="Messina E."/>
            <person name="Sorokin D.Y."/>
            <person name="Kublanov I.V."/>
            <person name="Toshchakov S."/>
            <person name="Lopatina A."/>
            <person name="Arcadi E."/>
            <person name="Smedile F."/>
            <person name="La Spada G."/>
            <person name="La Cono V."/>
            <person name="Yakimov M.M."/>
        </authorList>
    </citation>
    <scope>NUCLEOTIDE SEQUENCE [LARGE SCALE GENOMIC DNA]</scope>
    <source>
        <strain evidence="3 4">M27-SA2</strain>
        <plasmid evidence="4">Plasmid pM27-SA2-01</plasmid>
        <plasmid evidence="3">pM27-SA2-01</plasmid>
    </source>
</reference>
<evidence type="ECO:0000259" key="1">
    <source>
        <dbReference type="Pfam" id="PF24349"/>
    </source>
</evidence>
<proteinExistence type="predicted"/>
<dbReference type="Proteomes" id="UP000060390">
    <property type="component" value="Plasmid pM27-SA2-01"/>
</dbReference>
<evidence type="ECO:0000313" key="3">
    <source>
        <dbReference type="EMBL" id="ALG83160.1"/>
    </source>
</evidence>
<dbReference type="EMBL" id="CP008875">
    <property type="protein sequence ID" value="AKH98716.1"/>
    <property type="molecule type" value="Genomic_DNA"/>
</dbReference>
<name>A0A0F7PC63_9EURY</name>
<dbReference type="PATRIC" id="fig|1604004.4.peg.2369"/>
<dbReference type="KEGG" id="hsu:HLASF_3090"/>
<reference evidence="4" key="2">
    <citation type="submission" date="2015-05" db="EMBL/GenBank/DDBJ databases">
        <title>Complete genome sequence of Halanaeroarchaeum sulfurireducens type strain M27-SA2, a sulfate-reducer haloarchaeon from marine anoxic lake Medee.</title>
        <authorList>
            <person name="Messina E."/>
            <person name="Kublanov I.V."/>
            <person name="Toshchakov S."/>
            <person name="Arcadi E."/>
            <person name="La Spada G."/>
            <person name="La Cono V."/>
            <person name="Yakimov M.M."/>
        </authorList>
    </citation>
    <scope>NUCLEOTIDE SEQUENCE [LARGE SCALE GENOMIC DNA]</scope>
    <source>
        <strain evidence="4">M27-SA2</strain>
        <plasmid evidence="4">Plasmid pM27-SA2-01</plasmid>
    </source>
</reference>
<geneLocation type="plasmid" evidence="3 4">
    <name>pM27-SA2-01</name>
</geneLocation>
<dbReference type="AlphaFoldDB" id="A0A0F7PC63"/>
<gene>
    <name evidence="3" type="ORF">HLASA_3092</name>
    <name evidence="2" type="ORF">HLASF_3090</name>
</gene>
<dbReference type="KEGG" id="hsf:HLASA_3092"/>
<geneLocation type="plasmid" evidence="2 5">
    <name>pHSR2-01</name>
</geneLocation>
<accession>A0A0F7PC63</accession>
<keyword evidence="5" id="KW-1185">Reference proteome</keyword>
<keyword evidence="2" id="KW-0614">Plasmid</keyword>
<sequence>MRLCVEREHFESMQTYDGEPMRDILLKRLESTAHDEFLVYVMGPYTTFRLDYYLRDDVDVDKSDIDLGAFGDAETELFDELREIVEWLRTDIGVNAFLAVDPAIPTETVPEETDEERMNVISQSKAYTEASNAVVFVLPKAGVRDGVDIEIGAVLSGFDLGHGEGSPQKAPQRFHVYREHGVASATLDAVPHEYEVALTEYGTRSELQDQIARFLAGVLRSERRGDLPPVDDDT</sequence>
<evidence type="ECO:0000313" key="5">
    <source>
        <dbReference type="Proteomes" id="UP000069906"/>
    </source>
</evidence>
<dbReference type="HOGENOM" id="CLU_1329447_0_0_2"/>
<dbReference type="EMBL" id="CP011565">
    <property type="protein sequence ID" value="ALG83160.1"/>
    <property type="molecule type" value="Genomic_DNA"/>
</dbReference>
<feature type="domain" description="DUF7509" evidence="1">
    <location>
        <begin position="22"/>
        <end position="231"/>
    </location>
</feature>
<evidence type="ECO:0000313" key="4">
    <source>
        <dbReference type="Proteomes" id="UP000060390"/>
    </source>
</evidence>
<reference evidence="2 5" key="1">
    <citation type="submission" date="2014-06" db="EMBL/GenBank/DDBJ databases">
        <title>Secret life of haloarchaea: discovery of obligatory anaerobic haloarchaea growing by dissimilatory sulfur reduction.</title>
        <authorList>
            <person name="Sorokin D.Y."/>
            <person name="Kublanov I.V."/>
            <person name="Gavrilov S.N."/>
            <person name="Ferrer M."/>
            <person name="Golyshin P.N."/>
            <person name="Messina E."/>
            <person name="La Cono V."/>
            <person name="Yakimov M.M."/>
        </authorList>
    </citation>
    <scope>NUCLEOTIDE SEQUENCE [LARGE SCALE GENOMIC DNA]</scope>
    <source>
        <strain evidence="2 5">HSR2</strain>
        <plasmid evidence="2 5">pHSR2-01</plasmid>
    </source>
</reference>
<protein>
    <recommendedName>
        <fullName evidence="1">DUF7509 domain-containing protein</fullName>
    </recommendedName>
</protein>
<organism evidence="2 5">
    <name type="scientific">Halanaeroarchaeum sulfurireducens</name>
    <dbReference type="NCBI Taxonomy" id="1604004"/>
    <lineage>
        <taxon>Archaea</taxon>
        <taxon>Methanobacteriati</taxon>
        <taxon>Methanobacteriota</taxon>
        <taxon>Stenosarchaea group</taxon>
        <taxon>Halobacteria</taxon>
        <taxon>Halobacteriales</taxon>
        <taxon>Halobacteriaceae</taxon>
        <taxon>Halanaeroarchaeum</taxon>
    </lineage>
</organism>
<evidence type="ECO:0000313" key="2">
    <source>
        <dbReference type="EMBL" id="AKH98716.1"/>
    </source>
</evidence>
<dbReference type="Pfam" id="PF24349">
    <property type="entry name" value="DUF7509"/>
    <property type="match status" value="1"/>
</dbReference>